<accession>A0A835TZU4</accession>
<feature type="compositionally biased region" description="Low complexity" evidence="3">
    <location>
        <begin position="880"/>
        <end position="897"/>
    </location>
</feature>
<evidence type="ECO:0000256" key="1">
    <source>
        <dbReference type="ARBA" id="ARBA00022468"/>
    </source>
</evidence>
<feature type="non-terminal residue" evidence="5">
    <location>
        <position position="1"/>
    </location>
</feature>
<dbReference type="PANTHER" id="PTHR23179:SF36">
    <property type="entry name" value="RHO-GAP DOMAIN-CONTAINING PROTEIN"/>
    <property type="match status" value="1"/>
</dbReference>
<dbReference type="CDD" id="cd13319">
    <property type="entry name" value="PH_RARhoGAP"/>
    <property type="match status" value="1"/>
</dbReference>
<feature type="compositionally biased region" description="Low complexity" evidence="3">
    <location>
        <begin position="1268"/>
        <end position="1277"/>
    </location>
</feature>
<keyword evidence="1" id="KW-0343">GTPase activation</keyword>
<sequence>MKPIVQRRRSTSSAITKALGKSKSHSRETTLSSSHSDNGLPSGVFSSPGSTFILDERVKLTVGLQTQERHLILFSDVLVIAKSKSSSSLKLKKQVHLSEVWTGTCLSEVTEKKMSPENSFVIGWPITNYVVTFSSADVKERWLSALLWHINEVKQNEYLKNLTLQIVVLDDDNCSSTTAVNVSNVETAESVIKKALLQLGLPGRTSEHHLWVVSGKDEPAYPLVGHEHPFSIALNCLRDSADQQQGTNNNTLLADGTEASFLAQLPEEKQCQFVLKPRLQAPMQLRRESLQKHTKRKKSLIDWALRRSTSTPTDSPPSQSPTTPRKLFGLSLSSVCPDGILPKPIMDMLLLLYHEGPSTRGIFRRSANAKTCKELKEKLNSGDDVQVDGESVFVAAAVITDFLRNIPDSVLSSDMHGLWMEAVDTENRAHKIEAIKSLVNQLPEANLILLRHLFGVLHHIEQNSGVNQMNAFNLALCIAPNMLWLPSPTGPEEESRSTKKVALLVQFLIENSGEIFGGDIASLFQRPDKKKSKNSAESLDIGLAQHDDSSDELEFSTCDPEGPKHHLESETDAIFEAPSSLLLDEDQEDWDLFSEITACYQSKAQTNASADSYELLEEDGSFCSMGSIRSLSPARDRCSSEPSVCLSSQLPAQSHEPVARQSSCDATIMSSHTDYIHRLRQLQMESQKLIDEGLSPGVNKARQNLWQSPQSTSRVKQLSLQKSSLSNRSSFSSLSSTTTSPSASSLSSLDSAFSYCSESSAISPTDVSSLPFMFGTSARLRAVSPTAAKRSQKDWHKSFPSPVPSHLCNLDSFHEGEPKAGETSHCFGEPKSFPCVSRAAMGSPFTDIDWEEEEKQLNCSGCPGPGFRSQDYTKEREQSPEYPAASSSSETSPQVSHQQHKEKTVKNMEIKGIDDCPLSQESLKRTKITFYVAPNKESSWGSQGGEEERSVTNTSSRDSPSSSSEQSLSKSLQTVRVHIPQTVFYGQNTPLVLQSMSRRYHHEPTVPSLQAEHRESPQSASAPEELERKPVEMAQAPTQSKGFDTFSHTIRVILPDSIRNTIRDYFKQDETEPCPTAEVEAVEKELLRSRVEWLRSQPRAEVAAEEHDTAAMDVEELNIFLCMCNRKYSVIYDQGVKNLAGCMGQQVKPGTSWRRRGLGETGTAWKTFLMSDKAKGYPVTYQSREEDKAYLFRGFTVSLIICVHTHRDTRPTPCLAGLVPAVGRCEGAQRPPDTNGNCGSQRQAQAAASAGGRRRDRHSAVAPPPLRPSSYLLLTTP</sequence>
<feature type="region of interest" description="Disordered" evidence="3">
    <location>
        <begin position="287"/>
        <end position="327"/>
    </location>
</feature>
<dbReference type="SUPFAM" id="SSF50729">
    <property type="entry name" value="PH domain-like"/>
    <property type="match status" value="1"/>
</dbReference>
<feature type="compositionally biased region" description="Basic and acidic residues" evidence="3">
    <location>
        <begin position="899"/>
        <end position="909"/>
    </location>
</feature>
<keyword evidence="7" id="KW-1185">Reference proteome</keyword>
<evidence type="ECO:0000256" key="2">
    <source>
        <dbReference type="ARBA" id="ARBA00022553"/>
    </source>
</evidence>
<feature type="domain" description="Rho-GAP" evidence="4">
    <location>
        <begin position="330"/>
        <end position="516"/>
    </location>
</feature>
<feature type="compositionally biased region" description="Low complexity" evidence="3">
    <location>
        <begin position="1239"/>
        <end position="1251"/>
    </location>
</feature>
<dbReference type="GO" id="GO:0035023">
    <property type="term" value="P:regulation of Rho protein signal transduction"/>
    <property type="evidence" value="ECO:0007669"/>
    <property type="project" value="InterPro"/>
</dbReference>
<dbReference type="GO" id="GO:0005096">
    <property type="term" value="F:GTPase activator activity"/>
    <property type="evidence" value="ECO:0007669"/>
    <property type="project" value="UniProtKB-KW"/>
</dbReference>
<feature type="region of interest" description="Disordered" evidence="3">
    <location>
        <begin position="1"/>
        <end position="43"/>
    </location>
</feature>
<protein>
    <submittedName>
        <fullName evidence="5">Rho GTPase-activating protein 20</fullName>
    </submittedName>
</protein>
<proteinExistence type="predicted"/>
<dbReference type="PROSITE" id="PS50238">
    <property type="entry name" value="RHOGAP"/>
    <property type="match status" value="1"/>
</dbReference>
<evidence type="ECO:0000256" key="3">
    <source>
        <dbReference type="SAM" id="MobiDB-lite"/>
    </source>
</evidence>
<gene>
    <name evidence="6" type="ORF">IHE44_0003252</name>
    <name evidence="5" type="ORF">IHE44_005847</name>
</gene>
<feature type="region of interest" description="Disordered" evidence="3">
    <location>
        <begin position="1229"/>
        <end position="1277"/>
    </location>
</feature>
<keyword evidence="2" id="KW-0597">Phosphoprotein</keyword>
<feature type="region of interest" description="Disordered" evidence="3">
    <location>
        <begin position="1000"/>
        <end position="1039"/>
    </location>
</feature>
<evidence type="ECO:0000259" key="4">
    <source>
        <dbReference type="PROSITE" id="PS50238"/>
    </source>
</evidence>
<dbReference type="InterPro" id="IPR001849">
    <property type="entry name" value="PH_domain"/>
</dbReference>
<dbReference type="InterPro" id="IPR008936">
    <property type="entry name" value="Rho_GTPase_activation_prot"/>
</dbReference>
<reference evidence="5" key="1">
    <citation type="submission" date="2020-10" db="EMBL/GenBank/DDBJ databases">
        <title>Feather gene expression reveals the developmental basis of iridescence in African starlings.</title>
        <authorList>
            <person name="Rubenstein D.R."/>
        </authorList>
    </citation>
    <scope>NUCLEOTIDE SEQUENCE</scope>
    <source>
        <strain evidence="5">SS15</strain>
        <tissue evidence="5">Liver</tissue>
    </source>
</reference>
<dbReference type="SMART" id="SM00324">
    <property type="entry name" value="RhoGAP"/>
    <property type="match status" value="1"/>
</dbReference>
<dbReference type="GO" id="GO:0007165">
    <property type="term" value="P:signal transduction"/>
    <property type="evidence" value="ECO:0007669"/>
    <property type="project" value="InterPro"/>
</dbReference>
<dbReference type="FunFam" id="1.10.555.10:FF:000025">
    <property type="entry name" value="Rho GTPase-activating protein 20"/>
    <property type="match status" value="1"/>
</dbReference>
<dbReference type="PANTHER" id="PTHR23179">
    <property type="entry name" value="T-CELL ACTIVATION RHO GTPASE ACTIVATING PROTEIN-RELATED"/>
    <property type="match status" value="1"/>
</dbReference>
<reference evidence="6" key="3">
    <citation type="submission" date="2022-01" db="EMBL/GenBank/DDBJ databases">
        <authorList>
            <person name="Rubenstein D.R."/>
        </authorList>
    </citation>
    <scope>NUCLEOTIDE SEQUENCE</scope>
    <source>
        <strain evidence="6">SS15</strain>
        <tissue evidence="6">Liver</tissue>
    </source>
</reference>
<organism evidence="5">
    <name type="scientific">Lamprotornis superbus</name>
    <dbReference type="NCBI Taxonomy" id="245042"/>
    <lineage>
        <taxon>Eukaryota</taxon>
        <taxon>Metazoa</taxon>
        <taxon>Chordata</taxon>
        <taxon>Craniata</taxon>
        <taxon>Vertebrata</taxon>
        <taxon>Euteleostomi</taxon>
        <taxon>Archelosauria</taxon>
        <taxon>Archosauria</taxon>
        <taxon>Dinosauria</taxon>
        <taxon>Saurischia</taxon>
        <taxon>Theropoda</taxon>
        <taxon>Coelurosauria</taxon>
        <taxon>Aves</taxon>
        <taxon>Neognathae</taxon>
        <taxon>Neoaves</taxon>
        <taxon>Telluraves</taxon>
        <taxon>Australaves</taxon>
        <taxon>Passeriformes</taxon>
        <taxon>Sturnidae</taxon>
        <taxon>Lamprotornis</taxon>
    </lineage>
</organism>
<evidence type="ECO:0000313" key="6">
    <source>
        <dbReference type="EMBL" id="KAI1234868.1"/>
    </source>
</evidence>
<dbReference type="Pfam" id="PF00620">
    <property type="entry name" value="RhoGAP"/>
    <property type="match status" value="1"/>
</dbReference>
<dbReference type="EMBL" id="JADDUC020000014">
    <property type="protein sequence ID" value="KAI1234868.1"/>
    <property type="molecule type" value="Genomic_DNA"/>
</dbReference>
<dbReference type="CDD" id="cd04402">
    <property type="entry name" value="RhoGAP_ARHGAP20"/>
    <property type="match status" value="1"/>
</dbReference>
<feature type="compositionally biased region" description="Basic residues" evidence="3">
    <location>
        <begin position="1"/>
        <end position="10"/>
    </location>
</feature>
<dbReference type="Pfam" id="PF00788">
    <property type="entry name" value="RA"/>
    <property type="match status" value="1"/>
</dbReference>
<dbReference type="InterPro" id="IPR000159">
    <property type="entry name" value="RA_dom"/>
</dbReference>
<dbReference type="Proteomes" id="UP000618051">
    <property type="component" value="Unassembled WGS sequence"/>
</dbReference>
<comment type="caution">
    <text evidence="5">The sequence shown here is derived from an EMBL/GenBank/DDBJ whole genome shotgun (WGS) entry which is preliminary data.</text>
</comment>
<dbReference type="EMBL" id="JADDUC010000023">
    <property type="protein sequence ID" value="KAG0124941.1"/>
    <property type="molecule type" value="Genomic_DNA"/>
</dbReference>
<dbReference type="Pfam" id="PF22286">
    <property type="entry name" value="RHG20_PH"/>
    <property type="match status" value="1"/>
</dbReference>
<dbReference type="Gene3D" id="2.30.29.30">
    <property type="entry name" value="Pleckstrin-homology domain (PH domain)/Phosphotyrosine-binding domain (PTB)"/>
    <property type="match status" value="1"/>
</dbReference>
<dbReference type="Gene3D" id="1.10.555.10">
    <property type="entry name" value="Rho GTPase activation protein"/>
    <property type="match status" value="1"/>
</dbReference>
<dbReference type="SUPFAM" id="SSF48350">
    <property type="entry name" value="GTPase activation domain, GAP"/>
    <property type="match status" value="1"/>
</dbReference>
<dbReference type="InterPro" id="IPR047888">
    <property type="entry name" value="ARHGAP20_RA"/>
</dbReference>
<evidence type="ECO:0000313" key="5">
    <source>
        <dbReference type="EMBL" id="KAG0124941.1"/>
    </source>
</evidence>
<dbReference type="OrthoDB" id="9994905at2759"/>
<dbReference type="CDD" id="cd17115">
    <property type="entry name" value="RA_RHG20"/>
    <property type="match status" value="1"/>
</dbReference>
<reference evidence="6 7" key="2">
    <citation type="journal article" date="2021" name="J. Hered.">
        <title>Feather Gene Expression Elucidates the Developmental Basis of Plumage Iridescence in African Starlings.</title>
        <authorList>
            <person name="Rubenstein D.R."/>
            <person name="Corvelo A."/>
            <person name="MacManes M.D."/>
            <person name="Maia R."/>
            <person name="Narzisi G."/>
            <person name="Rousaki A."/>
            <person name="Vandenabeele P."/>
            <person name="Shawkey M.D."/>
            <person name="Solomon J."/>
        </authorList>
    </citation>
    <scope>NUCLEOTIDE SEQUENCE [LARGE SCALE GENOMIC DNA]</scope>
    <source>
        <strain evidence="6">SS15</strain>
    </source>
</reference>
<dbReference type="SMART" id="SM00233">
    <property type="entry name" value="PH"/>
    <property type="match status" value="1"/>
</dbReference>
<evidence type="ECO:0000313" key="7">
    <source>
        <dbReference type="Proteomes" id="UP000618051"/>
    </source>
</evidence>
<dbReference type="InterPro" id="IPR047887">
    <property type="entry name" value="ARHGAP20_PH"/>
</dbReference>
<dbReference type="InterPro" id="IPR000198">
    <property type="entry name" value="RhoGAP_dom"/>
</dbReference>
<dbReference type="InterPro" id="IPR047886">
    <property type="entry name" value="ARHGAP20-like_RhoGAP"/>
</dbReference>
<feature type="compositionally biased region" description="Low complexity" evidence="3">
    <location>
        <begin position="951"/>
        <end position="971"/>
    </location>
</feature>
<feature type="region of interest" description="Disordered" evidence="3">
    <location>
        <begin position="936"/>
        <end position="972"/>
    </location>
</feature>
<dbReference type="InterPro" id="IPR011993">
    <property type="entry name" value="PH-like_dom_sf"/>
</dbReference>
<feature type="compositionally biased region" description="Polar residues" evidence="3">
    <location>
        <begin position="29"/>
        <end position="43"/>
    </location>
</feature>
<dbReference type="AlphaFoldDB" id="A0A835TZU4"/>
<feature type="region of interest" description="Disordered" evidence="3">
    <location>
        <begin position="856"/>
        <end position="909"/>
    </location>
</feature>
<name>A0A835TZU4_9PASS</name>